<feature type="domain" description="Fimbrial-type adhesion" evidence="6">
    <location>
        <begin position="27"/>
        <end position="175"/>
    </location>
</feature>
<evidence type="ECO:0000313" key="8">
    <source>
        <dbReference type="Proteomes" id="UP000023464"/>
    </source>
</evidence>
<sequence>MKAKLIISSLLASSVFISVANAADGKINFTGNIIANACKIDTDSANQNVNMGTIGSNAFSGVDSTASTTPFSIKMSDCPPEYTHAQVKFDGQIDSRNNNLLALSNDKGQAVADGVAIGIYEEDNSTLIPLAKASKSQAFTDQKTAELKFIAKYVATAQTISPGSGDAVANFTIVYN</sequence>
<dbReference type="SUPFAM" id="SSF49401">
    <property type="entry name" value="Bacterial adhesins"/>
    <property type="match status" value="1"/>
</dbReference>
<evidence type="ECO:0000256" key="3">
    <source>
        <dbReference type="ARBA" id="ARBA00022729"/>
    </source>
</evidence>
<feature type="chain" id="PRO_5001506153" evidence="5">
    <location>
        <begin position="23"/>
        <end position="176"/>
    </location>
</feature>
<dbReference type="RefSeq" id="WP_036775630.1">
    <property type="nucleotide sequence ID" value="NZ_CAWLTM010000112.1"/>
</dbReference>
<accession>A0A022PN58</accession>
<dbReference type="PATRIC" id="fig|1393736.3.peg.352"/>
<dbReference type="Gene3D" id="2.60.40.1090">
    <property type="entry name" value="Fimbrial-type adhesion domain"/>
    <property type="match status" value="1"/>
</dbReference>
<comment type="similarity">
    <text evidence="2">Belongs to the fimbrial protein family.</text>
</comment>
<evidence type="ECO:0000256" key="4">
    <source>
        <dbReference type="ARBA" id="ARBA00023263"/>
    </source>
</evidence>
<dbReference type="Proteomes" id="UP000023464">
    <property type="component" value="Unassembled WGS sequence"/>
</dbReference>
<evidence type="ECO:0000256" key="5">
    <source>
        <dbReference type="SAM" id="SignalP"/>
    </source>
</evidence>
<dbReference type="InterPro" id="IPR050263">
    <property type="entry name" value="Bact_Fimbrial_Adh_Pro"/>
</dbReference>
<evidence type="ECO:0000256" key="2">
    <source>
        <dbReference type="ARBA" id="ARBA00006671"/>
    </source>
</evidence>
<dbReference type="InterPro" id="IPR000259">
    <property type="entry name" value="Adhesion_dom_fimbrial"/>
</dbReference>
<comment type="subcellular location">
    <subcellularLocation>
        <location evidence="1">Fimbrium</location>
    </subcellularLocation>
</comment>
<dbReference type="PANTHER" id="PTHR33420:SF3">
    <property type="entry name" value="FIMBRIAL SUBUNIT ELFA"/>
    <property type="match status" value="1"/>
</dbReference>
<gene>
    <name evidence="7" type="ORF">BA1DRAFT_00345</name>
</gene>
<protein>
    <submittedName>
        <fullName evidence="7">P pilus assembly protein, pilin FimA</fullName>
    </submittedName>
</protein>
<dbReference type="EMBL" id="JFGV01000003">
    <property type="protein sequence ID" value="EYU17056.1"/>
    <property type="molecule type" value="Genomic_DNA"/>
</dbReference>
<dbReference type="Pfam" id="PF00419">
    <property type="entry name" value="Fimbrial"/>
    <property type="match status" value="1"/>
</dbReference>
<dbReference type="PANTHER" id="PTHR33420">
    <property type="entry name" value="FIMBRIAL SUBUNIT ELFA-RELATED"/>
    <property type="match status" value="1"/>
</dbReference>
<evidence type="ECO:0000256" key="1">
    <source>
        <dbReference type="ARBA" id="ARBA00004561"/>
    </source>
</evidence>
<comment type="caution">
    <text evidence="7">The sequence shown here is derived from an EMBL/GenBank/DDBJ whole genome shotgun (WGS) entry which is preliminary data.</text>
</comment>
<proteinExistence type="inferred from homology"/>
<dbReference type="GO" id="GO:0009289">
    <property type="term" value="C:pilus"/>
    <property type="evidence" value="ECO:0007669"/>
    <property type="project" value="UniProtKB-SubCell"/>
</dbReference>
<dbReference type="InterPro" id="IPR036937">
    <property type="entry name" value="Adhesion_dom_fimbrial_sf"/>
</dbReference>
<feature type="signal peptide" evidence="5">
    <location>
        <begin position="1"/>
        <end position="22"/>
    </location>
</feature>
<dbReference type="AlphaFoldDB" id="A0A022PN58"/>
<reference evidence="7 8" key="1">
    <citation type="submission" date="2014-03" db="EMBL/GenBank/DDBJ databases">
        <title>Draft Genome of Photorhabdus luminescens BA1, an Egyptian Isolate.</title>
        <authorList>
            <person name="Ghazal S."/>
            <person name="Hurst S.G.IV."/>
            <person name="Morris K."/>
            <person name="Thomas K."/>
            <person name="Tisa L.S."/>
        </authorList>
    </citation>
    <scope>NUCLEOTIDE SEQUENCE [LARGE SCALE GENOMIC DNA]</scope>
    <source>
        <strain evidence="7 8">BA1</strain>
    </source>
</reference>
<evidence type="ECO:0000259" key="6">
    <source>
        <dbReference type="Pfam" id="PF00419"/>
    </source>
</evidence>
<dbReference type="GO" id="GO:0043709">
    <property type="term" value="P:cell adhesion involved in single-species biofilm formation"/>
    <property type="evidence" value="ECO:0007669"/>
    <property type="project" value="TreeGrafter"/>
</dbReference>
<evidence type="ECO:0000313" key="7">
    <source>
        <dbReference type="EMBL" id="EYU17056.1"/>
    </source>
</evidence>
<keyword evidence="8" id="KW-1185">Reference proteome</keyword>
<keyword evidence="4" id="KW-0281">Fimbrium</keyword>
<organism evidence="7 8">
    <name type="scientific">Photorhabdus aegyptia</name>
    <dbReference type="NCBI Taxonomy" id="2805098"/>
    <lineage>
        <taxon>Bacteria</taxon>
        <taxon>Pseudomonadati</taxon>
        <taxon>Pseudomonadota</taxon>
        <taxon>Gammaproteobacteria</taxon>
        <taxon>Enterobacterales</taxon>
        <taxon>Morganellaceae</taxon>
        <taxon>Photorhabdus</taxon>
    </lineage>
</organism>
<keyword evidence="3 5" id="KW-0732">Signal</keyword>
<name>A0A022PN58_9GAMM</name>
<dbReference type="InterPro" id="IPR008966">
    <property type="entry name" value="Adhesion_dom_sf"/>
</dbReference>